<dbReference type="Gene3D" id="3.40.190.10">
    <property type="entry name" value="Periplasmic binding protein-like II"/>
    <property type="match status" value="1"/>
</dbReference>
<evidence type="ECO:0000313" key="3">
    <source>
        <dbReference type="EMBL" id="SDO56732.1"/>
    </source>
</evidence>
<dbReference type="PANTHER" id="PTHR42928:SF5">
    <property type="entry name" value="BLR1237 PROTEIN"/>
    <property type="match status" value="1"/>
</dbReference>
<dbReference type="InterPro" id="IPR042100">
    <property type="entry name" value="Bug_dom1"/>
</dbReference>
<dbReference type="AlphaFoldDB" id="A0A1H0KLT3"/>
<dbReference type="Gene3D" id="3.40.190.150">
    <property type="entry name" value="Bordetella uptake gene, domain 1"/>
    <property type="match status" value="1"/>
</dbReference>
<dbReference type="PANTHER" id="PTHR42928">
    <property type="entry name" value="TRICARBOXYLATE-BINDING PROTEIN"/>
    <property type="match status" value="1"/>
</dbReference>
<keyword evidence="4" id="KW-1185">Reference proteome</keyword>
<dbReference type="Proteomes" id="UP000199073">
    <property type="component" value="Unassembled WGS sequence"/>
</dbReference>
<keyword evidence="3" id="KW-0675">Receptor</keyword>
<dbReference type="OrthoDB" id="8677378at2"/>
<reference evidence="3 4" key="1">
    <citation type="submission" date="2016-10" db="EMBL/GenBank/DDBJ databases">
        <authorList>
            <person name="de Groot N.N."/>
        </authorList>
    </citation>
    <scope>NUCLEOTIDE SEQUENCE [LARGE SCALE GENOMIC DNA]</scope>
    <source>
        <strain evidence="3 4">DSM 12130</strain>
    </source>
</reference>
<sequence>MAKKLVFLLTLLVVAGGSLSGMAKAVDFSGETVTWIIPYRVGGGSDVWSRVYSPYLSKYLPGEPTVVVKNMPGAASITGVNYFHRKAKPDGLTAVGSSGSTILHYLLGKKEVAYEFKDYNIVFGSPVDGITYIDPKFGVKSVADVKGLTEELVYASQGATSDDLVALLAYEMLGMKVKAVFGYKGRGAGRVAYEQGEASIDLQSVPAYVKNVLPLVEQGKAVPLFSYGVFDEQGNIVRDPIAPELPSFPEAYEMVHGKKPSGPAWEAWKAFFTAAFGIQKCMWLPKGTPEDVVAAFRKAAQDTLADPEFEKSLQTTLGGARQMVGVSAEKAFNAVLNVPETDKQWLINWLKDRYEVVID</sequence>
<name>A0A1H0KLT3_9BACT</name>
<proteinExistence type="inferred from homology"/>
<organism evidence="3 4">
    <name type="scientific">Desulforhopalus singaporensis</name>
    <dbReference type="NCBI Taxonomy" id="91360"/>
    <lineage>
        <taxon>Bacteria</taxon>
        <taxon>Pseudomonadati</taxon>
        <taxon>Thermodesulfobacteriota</taxon>
        <taxon>Desulfobulbia</taxon>
        <taxon>Desulfobulbales</taxon>
        <taxon>Desulfocapsaceae</taxon>
        <taxon>Desulforhopalus</taxon>
    </lineage>
</organism>
<evidence type="ECO:0000256" key="1">
    <source>
        <dbReference type="ARBA" id="ARBA00006987"/>
    </source>
</evidence>
<dbReference type="InterPro" id="IPR005064">
    <property type="entry name" value="BUG"/>
</dbReference>
<gene>
    <name evidence="3" type="ORF">SAMN05660330_00548</name>
</gene>
<dbReference type="EMBL" id="FNJI01000003">
    <property type="protein sequence ID" value="SDO56732.1"/>
    <property type="molecule type" value="Genomic_DNA"/>
</dbReference>
<accession>A0A1H0KLT3</accession>
<feature type="chain" id="PRO_5011615539" evidence="2">
    <location>
        <begin position="26"/>
        <end position="359"/>
    </location>
</feature>
<keyword evidence="2" id="KW-0732">Signal</keyword>
<evidence type="ECO:0000256" key="2">
    <source>
        <dbReference type="SAM" id="SignalP"/>
    </source>
</evidence>
<protein>
    <submittedName>
        <fullName evidence="3">Tripartite-type tricarboxylate transporter, receptor component TctC</fullName>
    </submittedName>
</protein>
<dbReference type="Pfam" id="PF03401">
    <property type="entry name" value="TctC"/>
    <property type="match status" value="1"/>
</dbReference>
<dbReference type="STRING" id="91360.SAMN05660330_00548"/>
<comment type="similarity">
    <text evidence="1">Belongs to the UPF0065 (bug) family.</text>
</comment>
<feature type="signal peptide" evidence="2">
    <location>
        <begin position="1"/>
        <end position="25"/>
    </location>
</feature>
<evidence type="ECO:0000313" key="4">
    <source>
        <dbReference type="Proteomes" id="UP000199073"/>
    </source>
</evidence>
<dbReference type="RefSeq" id="WP_092219533.1">
    <property type="nucleotide sequence ID" value="NZ_FNJI01000003.1"/>
</dbReference>